<accession>A0A6H5J5D3</accession>
<evidence type="ECO:0000313" key="2">
    <source>
        <dbReference type="EMBL" id="CAB0044672.1"/>
    </source>
</evidence>
<protein>
    <submittedName>
        <fullName evidence="2">Uncharacterized protein</fullName>
    </submittedName>
</protein>
<proteinExistence type="predicted"/>
<gene>
    <name evidence="2" type="ORF">TBRA_LOCUS16260</name>
</gene>
<evidence type="ECO:0000313" key="3">
    <source>
        <dbReference type="Proteomes" id="UP000479190"/>
    </source>
</evidence>
<keyword evidence="3" id="KW-1185">Reference proteome</keyword>
<reference evidence="2 3" key="1">
    <citation type="submission" date="2020-02" db="EMBL/GenBank/DDBJ databases">
        <authorList>
            <person name="Ferguson B K."/>
        </authorList>
    </citation>
    <scope>NUCLEOTIDE SEQUENCE [LARGE SCALE GENOMIC DNA]</scope>
</reference>
<dbReference type="Proteomes" id="UP000479190">
    <property type="component" value="Unassembled WGS sequence"/>
</dbReference>
<organism evidence="2 3">
    <name type="scientific">Trichogramma brassicae</name>
    <dbReference type="NCBI Taxonomy" id="86971"/>
    <lineage>
        <taxon>Eukaryota</taxon>
        <taxon>Metazoa</taxon>
        <taxon>Ecdysozoa</taxon>
        <taxon>Arthropoda</taxon>
        <taxon>Hexapoda</taxon>
        <taxon>Insecta</taxon>
        <taxon>Pterygota</taxon>
        <taxon>Neoptera</taxon>
        <taxon>Endopterygota</taxon>
        <taxon>Hymenoptera</taxon>
        <taxon>Apocrita</taxon>
        <taxon>Proctotrupomorpha</taxon>
        <taxon>Chalcidoidea</taxon>
        <taxon>Trichogrammatidae</taxon>
        <taxon>Trichogramma</taxon>
    </lineage>
</organism>
<dbReference type="EMBL" id="CADCXV010001480">
    <property type="protein sequence ID" value="CAB0044672.1"/>
    <property type="molecule type" value="Genomic_DNA"/>
</dbReference>
<feature type="region of interest" description="Disordered" evidence="1">
    <location>
        <begin position="1"/>
        <end position="28"/>
    </location>
</feature>
<dbReference type="AlphaFoldDB" id="A0A6H5J5D3"/>
<name>A0A6H5J5D3_9HYME</name>
<evidence type="ECO:0000256" key="1">
    <source>
        <dbReference type="SAM" id="MobiDB-lite"/>
    </source>
</evidence>
<sequence>MTSVRLHNGVAAGESIGRPQKPRAAAGRRPQTVLFCELALRIESDCMYVSPHRGPRTRRFLCKYWTPTACHLCHCLRLRPPADCENEPCPPQLRSTCYHDKTWTANVDRLRPLAATPAGDARA</sequence>